<evidence type="ECO:0000256" key="10">
    <source>
        <dbReference type="ARBA" id="ARBA00023065"/>
    </source>
</evidence>
<feature type="transmembrane region" description="Helical" evidence="13">
    <location>
        <begin position="132"/>
        <end position="152"/>
    </location>
</feature>
<feature type="transmembrane region" description="Helical" evidence="13">
    <location>
        <begin position="7"/>
        <end position="31"/>
    </location>
</feature>
<accession>A0A9D1UBV4</accession>
<dbReference type="PANTHER" id="PTHR32024">
    <property type="entry name" value="TRK SYSTEM POTASSIUM UPTAKE PROTEIN TRKG-RELATED"/>
    <property type="match status" value="1"/>
</dbReference>
<evidence type="ECO:0000256" key="1">
    <source>
        <dbReference type="ARBA" id="ARBA00004429"/>
    </source>
</evidence>
<organism evidence="14 15">
    <name type="scientific">Candidatus Acetatifactor stercoripullorum</name>
    <dbReference type="NCBI Taxonomy" id="2838414"/>
    <lineage>
        <taxon>Bacteria</taxon>
        <taxon>Bacillati</taxon>
        <taxon>Bacillota</taxon>
        <taxon>Clostridia</taxon>
        <taxon>Lachnospirales</taxon>
        <taxon>Lachnospiraceae</taxon>
        <taxon>Acetatifactor</taxon>
    </lineage>
</organism>
<dbReference type="GO" id="GO:0005886">
    <property type="term" value="C:plasma membrane"/>
    <property type="evidence" value="ECO:0007669"/>
    <property type="project" value="UniProtKB-SubCell"/>
</dbReference>
<comment type="subcellular location">
    <subcellularLocation>
        <location evidence="1">Cell inner membrane</location>
        <topology evidence="1">Multi-pass membrane protein</topology>
    </subcellularLocation>
</comment>
<evidence type="ECO:0000256" key="2">
    <source>
        <dbReference type="ARBA" id="ARBA00009137"/>
    </source>
</evidence>
<feature type="transmembrane region" description="Helical" evidence="13">
    <location>
        <begin position="37"/>
        <end position="54"/>
    </location>
</feature>
<feature type="transmembrane region" description="Helical" evidence="13">
    <location>
        <begin position="234"/>
        <end position="258"/>
    </location>
</feature>
<name>A0A9D1UBV4_9FIRM</name>
<proteinExistence type="inferred from homology"/>
<feature type="binding site" evidence="12">
    <location>
        <position position="219"/>
    </location>
    <ligand>
        <name>K(+)</name>
        <dbReference type="ChEBI" id="CHEBI:29103"/>
    </ligand>
</feature>
<keyword evidence="8 12" id="KW-0630">Potassium</keyword>
<dbReference type="EMBL" id="DXGH01000045">
    <property type="protein sequence ID" value="HIW81553.1"/>
    <property type="molecule type" value="Genomic_DNA"/>
</dbReference>
<keyword evidence="12" id="KW-0479">Metal-binding</keyword>
<reference evidence="14" key="2">
    <citation type="submission" date="2021-04" db="EMBL/GenBank/DDBJ databases">
        <authorList>
            <person name="Gilroy R."/>
        </authorList>
    </citation>
    <scope>NUCLEOTIDE SEQUENCE</scope>
    <source>
        <strain evidence="14">CHK195-6426</strain>
    </source>
</reference>
<evidence type="ECO:0000256" key="7">
    <source>
        <dbReference type="ARBA" id="ARBA00022692"/>
    </source>
</evidence>
<dbReference type="Proteomes" id="UP000824265">
    <property type="component" value="Unassembled WGS sequence"/>
</dbReference>
<evidence type="ECO:0000256" key="4">
    <source>
        <dbReference type="ARBA" id="ARBA00022475"/>
    </source>
</evidence>
<feature type="transmembrane region" description="Helical" evidence="13">
    <location>
        <begin position="70"/>
        <end position="90"/>
    </location>
</feature>
<feature type="transmembrane region" description="Helical" evidence="13">
    <location>
        <begin position="329"/>
        <end position="348"/>
    </location>
</feature>
<evidence type="ECO:0000313" key="14">
    <source>
        <dbReference type="EMBL" id="HIW81553.1"/>
    </source>
</evidence>
<evidence type="ECO:0000256" key="11">
    <source>
        <dbReference type="ARBA" id="ARBA00023136"/>
    </source>
</evidence>
<keyword evidence="11 13" id="KW-0472">Membrane</keyword>
<reference evidence="14" key="1">
    <citation type="journal article" date="2021" name="PeerJ">
        <title>Extensive microbial diversity within the chicken gut microbiome revealed by metagenomics and culture.</title>
        <authorList>
            <person name="Gilroy R."/>
            <person name="Ravi A."/>
            <person name="Getino M."/>
            <person name="Pursley I."/>
            <person name="Horton D.L."/>
            <person name="Alikhan N.F."/>
            <person name="Baker D."/>
            <person name="Gharbi K."/>
            <person name="Hall N."/>
            <person name="Watson M."/>
            <person name="Adriaenssens E.M."/>
            <person name="Foster-Nyarko E."/>
            <person name="Jarju S."/>
            <person name="Secka A."/>
            <person name="Antonio M."/>
            <person name="Oren A."/>
            <person name="Chaudhuri R.R."/>
            <person name="La Ragione R."/>
            <person name="Hildebrand F."/>
            <person name="Pallen M.J."/>
        </authorList>
    </citation>
    <scope>NUCLEOTIDE SEQUENCE</scope>
    <source>
        <strain evidence="14">CHK195-6426</strain>
    </source>
</reference>
<feature type="transmembrane region" description="Helical" evidence="13">
    <location>
        <begin position="186"/>
        <end position="206"/>
    </location>
</feature>
<feature type="transmembrane region" description="Helical" evidence="13">
    <location>
        <begin position="270"/>
        <end position="292"/>
    </location>
</feature>
<feature type="binding site" evidence="12">
    <location>
        <position position="110"/>
    </location>
    <ligand>
        <name>K(+)</name>
        <dbReference type="ChEBI" id="CHEBI:29103"/>
    </ligand>
</feature>
<sequence>MNIGIVIYIIGWILEFEAAFLLLPALTGLVYREPQAAVIYFATAICCFLLGFLLKRKHPSKKDLSTREGFTCVALGWTIMSLFGAVPFVLTGEIPHYVDAVFETISGFTTTGASILTDVETLTHASLFWRSFTHWIGGMGVFVFMMAVLPLMGGSAMNLMRAESPGPSVEKLVPKVRNTAKILYQLYFGITAAGILSLLLCGMPLFDSLLTTFGAVGTGGFGFKNDGMASYSPLIQNVTTLLMILSGINYTVYFLLLRRHFKEVLTMEELRWYLLIILAGAGLIIIDIRGLYPSLEETVRHAFFQVGSIITTTGYSTTDFNAWPQLSKTILLVLMFIGACAGSTAGGIKVSRIIILCKAIRKELSMIIHPRMVKKIRMDGRVISHETMRSTNVFISVYFVIFFLSLLLVALDEFDFTTNFSAVAATLNNIGPGLELVGPTQNFSLYSPFAKCVLIFDMLAGRLELFPVLVVLMPSCWKKY</sequence>
<feature type="binding site" evidence="12">
    <location>
        <position position="429"/>
    </location>
    <ligand>
        <name>K(+)</name>
        <dbReference type="ChEBI" id="CHEBI:29103"/>
    </ligand>
</feature>
<evidence type="ECO:0000256" key="8">
    <source>
        <dbReference type="ARBA" id="ARBA00022958"/>
    </source>
</evidence>
<evidence type="ECO:0000256" key="9">
    <source>
        <dbReference type="ARBA" id="ARBA00022989"/>
    </source>
</evidence>
<keyword evidence="5" id="KW-0997">Cell inner membrane</keyword>
<keyword evidence="9 13" id="KW-1133">Transmembrane helix</keyword>
<dbReference type="PANTHER" id="PTHR32024:SF2">
    <property type="entry name" value="TRK SYSTEM POTASSIUM UPTAKE PROTEIN TRKG-RELATED"/>
    <property type="match status" value="1"/>
</dbReference>
<feature type="transmembrane region" description="Helical" evidence="13">
    <location>
        <begin position="453"/>
        <end position="473"/>
    </location>
</feature>
<dbReference type="GO" id="GO:0046872">
    <property type="term" value="F:metal ion binding"/>
    <property type="evidence" value="ECO:0007669"/>
    <property type="project" value="UniProtKB-KW"/>
</dbReference>
<keyword evidence="6" id="KW-0633">Potassium transport</keyword>
<feature type="binding site" evidence="12">
    <location>
        <position position="111"/>
    </location>
    <ligand>
        <name>K(+)</name>
        <dbReference type="ChEBI" id="CHEBI:29103"/>
    </ligand>
</feature>
<protein>
    <submittedName>
        <fullName evidence="14">TrkH family potassium uptake protein</fullName>
    </submittedName>
</protein>
<dbReference type="Pfam" id="PF02386">
    <property type="entry name" value="TrkH"/>
    <property type="match status" value="1"/>
</dbReference>
<evidence type="ECO:0000256" key="3">
    <source>
        <dbReference type="ARBA" id="ARBA00022448"/>
    </source>
</evidence>
<dbReference type="GO" id="GO:0015379">
    <property type="term" value="F:potassium:chloride symporter activity"/>
    <property type="evidence" value="ECO:0007669"/>
    <property type="project" value="InterPro"/>
</dbReference>
<dbReference type="PIRSF" id="PIRSF006247">
    <property type="entry name" value="TrkH"/>
    <property type="match status" value="1"/>
</dbReference>
<keyword evidence="10" id="KW-0406">Ion transport</keyword>
<evidence type="ECO:0000256" key="5">
    <source>
        <dbReference type="ARBA" id="ARBA00022519"/>
    </source>
</evidence>
<dbReference type="InterPro" id="IPR003445">
    <property type="entry name" value="Cat_transpt"/>
</dbReference>
<dbReference type="InterPro" id="IPR004772">
    <property type="entry name" value="TrkH"/>
</dbReference>
<evidence type="ECO:0000256" key="6">
    <source>
        <dbReference type="ARBA" id="ARBA00022538"/>
    </source>
</evidence>
<feature type="binding site" evidence="12">
    <location>
        <position position="312"/>
    </location>
    <ligand>
        <name>K(+)</name>
        <dbReference type="ChEBI" id="CHEBI:29103"/>
    </ligand>
</feature>
<keyword evidence="3" id="KW-0813">Transport</keyword>
<keyword evidence="7 13" id="KW-0812">Transmembrane</keyword>
<gene>
    <name evidence="14" type="ORF">H9742_08555</name>
</gene>
<keyword evidence="4" id="KW-1003">Cell membrane</keyword>
<comment type="similarity">
    <text evidence="2">Belongs to the TrkH potassium transport family.</text>
</comment>
<feature type="transmembrane region" description="Helical" evidence="13">
    <location>
        <begin position="393"/>
        <end position="411"/>
    </location>
</feature>
<comment type="caution">
    <text evidence="14">The sequence shown here is derived from an EMBL/GenBank/DDBJ whole genome shotgun (WGS) entry which is preliminary data.</text>
</comment>
<evidence type="ECO:0000313" key="15">
    <source>
        <dbReference type="Proteomes" id="UP000824265"/>
    </source>
</evidence>
<dbReference type="AlphaFoldDB" id="A0A9D1UBV4"/>
<evidence type="ECO:0000256" key="12">
    <source>
        <dbReference type="PIRSR" id="PIRSR006247-1"/>
    </source>
</evidence>
<evidence type="ECO:0000256" key="13">
    <source>
        <dbReference type="SAM" id="Phobius"/>
    </source>
</evidence>
<feature type="binding site" evidence="12">
    <location>
        <position position="313"/>
    </location>
    <ligand>
        <name>K(+)</name>
        <dbReference type="ChEBI" id="CHEBI:29103"/>
    </ligand>
</feature>